<evidence type="ECO:0000313" key="2">
    <source>
        <dbReference type="Proteomes" id="UP000182101"/>
    </source>
</evidence>
<keyword evidence="1" id="KW-0614">Plasmid</keyword>
<reference evidence="1 2" key="1">
    <citation type="submission" date="2016-11" db="EMBL/GenBank/DDBJ databases">
        <title>Networking in microbes: conjugative elements and plasmids in the genus Alteromonas.</title>
        <authorList>
            <person name="Lopez-Perez M."/>
            <person name="Ramon-Marco N."/>
            <person name="Rodriguez-Valera F."/>
        </authorList>
    </citation>
    <scope>NUCLEOTIDE SEQUENCE [LARGE SCALE GENOMIC DNA]</scope>
    <source>
        <strain evidence="1 2">CP48</strain>
        <plasmid evidence="2">pamcp48-600</plasmid>
    </source>
</reference>
<evidence type="ECO:0000313" key="1">
    <source>
        <dbReference type="EMBL" id="APD92339.1"/>
    </source>
</evidence>
<dbReference type="EMBL" id="CP018025">
    <property type="protein sequence ID" value="APD92339.1"/>
    <property type="molecule type" value="Genomic_DNA"/>
</dbReference>
<sequence>MSETQTVQEYIRDQYESNKALRLRYPSFNEFKKAYLGSQGLTNYLPTLRGKQVPTHIGLEVGLFLLTVNKELPAHISTYLLRIEQKYNCTFLNTREWTGLMWESILQGYQTYAALNA</sequence>
<protein>
    <submittedName>
        <fullName evidence="1">Uncharacterized protein</fullName>
    </submittedName>
</protein>
<dbReference type="AlphaFoldDB" id="A0AAC9JE20"/>
<organism evidence="1 2">
    <name type="scientific">Alteromonas mediterranea</name>
    <dbReference type="NCBI Taxonomy" id="314275"/>
    <lineage>
        <taxon>Bacteria</taxon>
        <taxon>Pseudomonadati</taxon>
        <taxon>Pseudomonadota</taxon>
        <taxon>Gammaproteobacteria</taxon>
        <taxon>Alteromonadales</taxon>
        <taxon>Alteromonadaceae</taxon>
        <taxon>Alteromonas/Salinimonas group</taxon>
        <taxon>Alteromonas</taxon>
    </lineage>
</organism>
<dbReference type="RefSeq" id="WP_071960953.1">
    <property type="nucleotide sequence ID" value="NZ_CP018025.1"/>
</dbReference>
<dbReference type="Proteomes" id="UP000182101">
    <property type="component" value="Plasmid pAMCP48-600"/>
</dbReference>
<geneLocation type="plasmid" evidence="2">
    <name>pamcp48-600</name>
</geneLocation>
<gene>
    <name evidence="1" type="ORF">BM524_20770</name>
</gene>
<name>A0AAC9JE20_9ALTE</name>
<proteinExistence type="predicted"/>
<accession>A0AAC9JE20</accession>